<reference evidence="4" key="1">
    <citation type="submission" date="2016-06" db="EMBL/GenBank/DDBJ databases">
        <authorList>
            <person name="Sutton G."/>
            <person name="Brinkac L."/>
            <person name="Sanka R."/>
            <person name="Adams M."/>
            <person name="Lau E."/>
            <person name="Mehaffy C."/>
            <person name="Tameris M."/>
            <person name="Hatherill M."/>
            <person name="Hanekom W."/>
            <person name="Mahomed H."/>
            <person name="Mcshane H."/>
        </authorList>
    </citation>
    <scope>NUCLEOTIDE SEQUENCE [LARGE SCALE GENOMIC DNA]</scope>
    <source>
        <strain evidence="4">852002-51209_SCH5440388</strain>
    </source>
</reference>
<dbReference type="AlphaFoldDB" id="A0A1A0REP7"/>
<keyword evidence="2" id="KW-1133">Transmembrane helix</keyword>
<keyword evidence="2" id="KW-0812">Transmembrane</keyword>
<proteinExistence type="predicted"/>
<feature type="region of interest" description="Disordered" evidence="1">
    <location>
        <begin position="51"/>
        <end position="91"/>
    </location>
</feature>
<evidence type="ECO:0000313" key="3">
    <source>
        <dbReference type="EMBL" id="OBB32578.1"/>
    </source>
</evidence>
<keyword evidence="2" id="KW-0472">Membrane</keyword>
<gene>
    <name evidence="3" type="ORF">A5792_02500</name>
</gene>
<organism evidence="3 4">
    <name type="scientific">Mycolicibacterium peregrinum</name>
    <name type="common">Mycobacterium peregrinum</name>
    <dbReference type="NCBI Taxonomy" id="43304"/>
    <lineage>
        <taxon>Bacteria</taxon>
        <taxon>Bacillati</taxon>
        <taxon>Actinomycetota</taxon>
        <taxon>Actinomycetes</taxon>
        <taxon>Mycobacteriales</taxon>
        <taxon>Mycobacteriaceae</taxon>
        <taxon>Mycolicibacterium</taxon>
    </lineage>
</organism>
<dbReference type="Proteomes" id="UP000093902">
    <property type="component" value="Unassembled WGS sequence"/>
</dbReference>
<protein>
    <submittedName>
        <fullName evidence="3">Uncharacterized protein</fullName>
    </submittedName>
</protein>
<comment type="caution">
    <text evidence="3">The sequence shown here is derived from an EMBL/GenBank/DDBJ whole genome shotgun (WGS) entry which is preliminary data.</text>
</comment>
<name>A0A1A0REP7_MYCPR</name>
<evidence type="ECO:0000256" key="1">
    <source>
        <dbReference type="SAM" id="MobiDB-lite"/>
    </source>
</evidence>
<accession>A0A1A0REP7</accession>
<evidence type="ECO:0000256" key="2">
    <source>
        <dbReference type="SAM" id="Phobius"/>
    </source>
</evidence>
<sequence length="221" mass="23724">MPGVGLYDTKTIGGGRGRRSRGTRRTKHPFLWLLAALVVFGLMIHACSSDRSTDRATSSGNGSSQEPSERAGPWASAPADGQWPSTAYDRVPFGQLSPVPSGGAFTEYQFAVSGPPQLTTSDGGKNVTITSKVTVHRVEDKGFDEGIAESQSFIFQPGTTAPKNQMDESHGTDPKVACQNDRPRVGETTVCDVSFTAPASEIANSYWTINRWDIGTWPSQV</sequence>
<evidence type="ECO:0000313" key="4">
    <source>
        <dbReference type="Proteomes" id="UP000093902"/>
    </source>
</evidence>
<dbReference type="EMBL" id="LZSO01000012">
    <property type="protein sequence ID" value="OBB32578.1"/>
    <property type="molecule type" value="Genomic_DNA"/>
</dbReference>
<feature type="region of interest" description="Disordered" evidence="1">
    <location>
        <begin position="1"/>
        <end position="24"/>
    </location>
</feature>
<feature type="transmembrane region" description="Helical" evidence="2">
    <location>
        <begin position="29"/>
        <end position="46"/>
    </location>
</feature>